<keyword evidence="2" id="KW-1185">Reference proteome</keyword>
<proteinExistence type="predicted"/>
<dbReference type="NCBIfam" id="NF007640">
    <property type="entry name" value="PRK10307.1"/>
    <property type="match status" value="1"/>
</dbReference>
<dbReference type="Proteomes" id="UP001589832">
    <property type="component" value="Unassembled WGS sequence"/>
</dbReference>
<dbReference type="CDD" id="cd03794">
    <property type="entry name" value="GT4_WbuB-like"/>
    <property type="match status" value="1"/>
</dbReference>
<protein>
    <submittedName>
        <fullName evidence="1">WcaI family glycosyltransferase</fullName>
    </submittedName>
</protein>
<dbReference type="Pfam" id="PF13692">
    <property type="entry name" value="Glyco_trans_1_4"/>
    <property type="match status" value="1"/>
</dbReference>
<dbReference type="RefSeq" id="WP_386059150.1">
    <property type="nucleotide sequence ID" value="NZ_JBHLTQ010000001.1"/>
</dbReference>
<dbReference type="Gene3D" id="3.40.50.2000">
    <property type="entry name" value="Glycogen Phosphorylase B"/>
    <property type="match status" value="2"/>
</dbReference>
<reference evidence="1 2" key="1">
    <citation type="submission" date="2024-09" db="EMBL/GenBank/DDBJ databases">
        <authorList>
            <person name="Sun Q."/>
            <person name="Mori K."/>
        </authorList>
    </citation>
    <scope>NUCLEOTIDE SEQUENCE [LARGE SCALE GENOMIC DNA]</scope>
    <source>
        <strain evidence="1 2">NCAIM B.02481</strain>
    </source>
</reference>
<evidence type="ECO:0000313" key="1">
    <source>
        <dbReference type="EMBL" id="MFC0603401.1"/>
    </source>
</evidence>
<dbReference type="PANTHER" id="PTHR45947">
    <property type="entry name" value="SULFOQUINOVOSYL TRANSFERASE SQD2"/>
    <property type="match status" value="1"/>
</dbReference>
<name>A0ABV6Q7M7_9FLAO</name>
<dbReference type="SUPFAM" id="SSF53756">
    <property type="entry name" value="UDP-Glycosyltransferase/glycogen phosphorylase"/>
    <property type="match status" value="1"/>
</dbReference>
<dbReference type="PANTHER" id="PTHR45947:SF3">
    <property type="entry name" value="SULFOQUINOVOSYL TRANSFERASE SQD2"/>
    <property type="match status" value="1"/>
</dbReference>
<evidence type="ECO:0000313" key="2">
    <source>
        <dbReference type="Proteomes" id="UP001589832"/>
    </source>
</evidence>
<organism evidence="1 2">
    <name type="scientific">Winogradskyella pulchriflava</name>
    <dbReference type="NCBI Taxonomy" id="1110688"/>
    <lineage>
        <taxon>Bacteria</taxon>
        <taxon>Pseudomonadati</taxon>
        <taxon>Bacteroidota</taxon>
        <taxon>Flavobacteriia</taxon>
        <taxon>Flavobacteriales</taxon>
        <taxon>Flavobacteriaceae</taxon>
        <taxon>Winogradskyella</taxon>
    </lineage>
</organism>
<gene>
    <name evidence="1" type="ORF">ACFFGA_02465</name>
</gene>
<dbReference type="EMBL" id="JBHLTQ010000001">
    <property type="protein sequence ID" value="MFC0603401.1"/>
    <property type="molecule type" value="Genomic_DNA"/>
</dbReference>
<dbReference type="InterPro" id="IPR050194">
    <property type="entry name" value="Glycosyltransferase_grp1"/>
</dbReference>
<comment type="caution">
    <text evidence="1">The sequence shown here is derived from an EMBL/GenBank/DDBJ whole genome shotgun (WGS) entry which is preliminary data.</text>
</comment>
<sequence>MSIKNITFISLNYAPEDTAIGLYSTQWVEFLKEAGFNVTVVTAFPYYPKWEISAAYKNKKKFLKEQTDGTTVLRYKQYVPKSPTFLKRIIHLSDFTLGSFINLFKIKKCDLVISVVPFTTSVFLGYIQKKRFKAKFWMHIQDFEFDAALQTGVGKKKNIIFSLLFKLEKWLFSKPDLSSTISNSMLKRLSEKSKSEQFFLPNWIDDKKIDPEKSKTHPYLLSDKIKILYSGNIGDKQDWEIFIQFCNDIEESKYEVVIVGDGSKKDWLVNKIEDFDNVSYYQPVPFEELSDLLCSADLHILFQKPEVIDTVMPSKVLGMMASAKPSIIIGNENSEVKSIFDASDAGFYFSEYSHEVIDCLDRISRDRILLTEKGKLCRSFVIDNFSKTKILSKMLERLKEL</sequence>
<accession>A0ABV6Q7M7</accession>